<proteinExistence type="predicted"/>
<reference evidence="2" key="1">
    <citation type="journal article" date="2019" name="Int. J. Syst. Evol. Microbiol.">
        <title>The Global Catalogue of Microorganisms (GCM) 10K type strain sequencing project: providing services to taxonomists for standard genome sequencing and annotation.</title>
        <authorList>
            <consortium name="The Broad Institute Genomics Platform"/>
            <consortium name="The Broad Institute Genome Sequencing Center for Infectious Disease"/>
            <person name="Wu L."/>
            <person name="Ma J."/>
        </authorList>
    </citation>
    <scope>NUCLEOTIDE SEQUENCE [LARGE SCALE GENOMIC DNA]</scope>
    <source>
        <strain evidence="2">KCTC 22280</strain>
    </source>
</reference>
<organism evidence="1 2">
    <name type="scientific">Marinobacter zhanjiangensis</name>
    <dbReference type="NCBI Taxonomy" id="578215"/>
    <lineage>
        <taxon>Bacteria</taxon>
        <taxon>Pseudomonadati</taxon>
        <taxon>Pseudomonadota</taxon>
        <taxon>Gammaproteobacteria</taxon>
        <taxon>Pseudomonadales</taxon>
        <taxon>Marinobacteraceae</taxon>
        <taxon>Marinobacter</taxon>
    </lineage>
</organism>
<evidence type="ECO:0000313" key="1">
    <source>
        <dbReference type="EMBL" id="GGY62288.1"/>
    </source>
</evidence>
<dbReference type="RefSeq" id="WP_189572665.1">
    <property type="nucleotide sequence ID" value="NZ_BMXV01000001.1"/>
</dbReference>
<keyword evidence="2" id="KW-1185">Reference proteome</keyword>
<dbReference type="Proteomes" id="UP000601597">
    <property type="component" value="Unassembled WGS sequence"/>
</dbReference>
<protein>
    <recommendedName>
        <fullName evidence="3">Acetyltransferase</fullName>
    </recommendedName>
</protein>
<dbReference type="EMBL" id="BMXV01000001">
    <property type="protein sequence ID" value="GGY62288.1"/>
    <property type="molecule type" value="Genomic_DNA"/>
</dbReference>
<accession>A0ABQ3ANM0</accession>
<evidence type="ECO:0000313" key="2">
    <source>
        <dbReference type="Proteomes" id="UP000601597"/>
    </source>
</evidence>
<comment type="caution">
    <text evidence="1">The sequence shown here is derived from an EMBL/GenBank/DDBJ whole genome shotgun (WGS) entry which is preliminary data.</text>
</comment>
<evidence type="ECO:0008006" key="3">
    <source>
        <dbReference type="Google" id="ProtNLM"/>
    </source>
</evidence>
<sequence>MLLAEKSTGHLVEISDIKALYDPNESAVTGSVHYGEEAQDPEPIAKTELAFPSGEPLPQCWTDPDFRQKQS</sequence>
<gene>
    <name evidence="1" type="ORF">GCM10007071_06460</name>
</gene>
<name>A0ABQ3ANM0_9GAMM</name>